<dbReference type="AlphaFoldDB" id="A0A2P2MAL4"/>
<proteinExistence type="predicted"/>
<evidence type="ECO:0000313" key="1">
    <source>
        <dbReference type="EMBL" id="MBX27277.1"/>
    </source>
</evidence>
<sequence>MMTKNGLDICKLSSAQWKYLCGHKQYSAFSQNSFTEFQDERNHFGLMGIT</sequence>
<name>A0A2P2MAL4_RHIMU</name>
<organism evidence="1">
    <name type="scientific">Rhizophora mucronata</name>
    <name type="common">Asiatic mangrove</name>
    <dbReference type="NCBI Taxonomy" id="61149"/>
    <lineage>
        <taxon>Eukaryota</taxon>
        <taxon>Viridiplantae</taxon>
        <taxon>Streptophyta</taxon>
        <taxon>Embryophyta</taxon>
        <taxon>Tracheophyta</taxon>
        <taxon>Spermatophyta</taxon>
        <taxon>Magnoliopsida</taxon>
        <taxon>eudicotyledons</taxon>
        <taxon>Gunneridae</taxon>
        <taxon>Pentapetalae</taxon>
        <taxon>rosids</taxon>
        <taxon>fabids</taxon>
        <taxon>Malpighiales</taxon>
        <taxon>Rhizophoraceae</taxon>
        <taxon>Rhizophora</taxon>
    </lineage>
</organism>
<accession>A0A2P2MAL4</accession>
<reference evidence="1" key="1">
    <citation type="submission" date="2018-02" db="EMBL/GenBank/DDBJ databases">
        <title>Rhizophora mucronata_Transcriptome.</title>
        <authorList>
            <person name="Meera S.P."/>
            <person name="Sreeshan A."/>
            <person name="Augustine A."/>
        </authorList>
    </citation>
    <scope>NUCLEOTIDE SEQUENCE</scope>
    <source>
        <tissue evidence="1">Leaf</tissue>
    </source>
</reference>
<dbReference type="EMBL" id="GGEC01046793">
    <property type="protein sequence ID" value="MBX27277.1"/>
    <property type="molecule type" value="Transcribed_RNA"/>
</dbReference>
<protein>
    <submittedName>
        <fullName evidence="1">Uncharacterized protein</fullName>
    </submittedName>
</protein>